<evidence type="ECO:0000256" key="2">
    <source>
        <dbReference type="ARBA" id="ARBA00012652"/>
    </source>
</evidence>
<sequence>MLKVTELRCEYQNNPVGLGVSKPRLSWKLKSDDRGVLQSAYELEISEHPDFESVLWSSGKMEGEQSAHVELPGFEAHSRTRYYYRARVWAVSGKQSEWSQTAYFETGMLDNRQWQARWIGVAKPKGKAQSKPQTAEERSPLLRKGFEIAGPVKSARIYASALGLYELELNGERVGDSYFTPGWTSYKHRIQVQTYDVTDMLNSGDNAIGATLANGWYKGPLAWEDNYCLYGYRQALFLQLHIVYRDGSEQTVVSDESWRTTGSPILSSEIYHGEAVDARLQIPGWSRSGYDDSSWDAVERIEQSADVLIAQENEPVRKIEELRPIALIETPLGETVLDFGQNMVGWVRFRVEGAAGQEVILHHAEVLDGEGNFYTANLRAAKQEIRYILGGSDGEVFEPRFTFQGFRYVRLIGFTQPIRLEDFTGVVLHSDMTPTGRFECSDPLVNQLQHNILWGMKGNFLDVPTDCPQRDERLGWTGDAQMFIRTAAYLQNVAPFFTKWGRDLAADQREDGGVPFVIPDVLSETSHSSSAWGDAAVICPWTIYLCYGDKRILEEQYESMQAWISYIRNQGDNEYLWNTGFHFGDWLGLDSKPDTYIGATDRDYISTAFYAYSTSLMQKTAEVLGKDEDAAKYGELYERIVAAFHEEFVTPSGRLSLPTQTAQVLGLMFGILNEKAKTRATAKLMELLEESKFHLTTGFVGTPYLNHVLSDNGHHDAAYRLLFQQDYPSWLYQVVKGATTIWEHWDGIKPDGSFWSTDMNSFNHYAYGAIGDWLYRRVAGIDMDERAPGYKRMIIHPLPGEGLAWAEGRLETMYGEVRSYWKCSDDGARLLEVTIPANTSAEIRLPGATIHTSSESGALLGESAGVGKVSQEDEYVAVAVGSGAYTFRWQLSK</sequence>
<dbReference type="EMBL" id="JBHSED010000003">
    <property type="protein sequence ID" value="MFC4302261.1"/>
    <property type="molecule type" value="Genomic_DNA"/>
</dbReference>
<evidence type="ECO:0000256" key="3">
    <source>
        <dbReference type="ARBA" id="ARBA00022801"/>
    </source>
</evidence>
<dbReference type="InterPro" id="IPR035396">
    <property type="entry name" value="Bac_rhamnosid6H"/>
</dbReference>
<keyword evidence="3 8" id="KW-0378">Hydrolase</keyword>
<dbReference type="InterPro" id="IPR008928">
    <property type="entry name" value="6-hairpin_glycosidase_sf"/>
</dbReference>
<dbReference type="RefSeq" id="WP_204600861.1">
    <property type="nucleotide sequence ID" value="NZ_JBHSED010000003.1"/>
</dbReference>
<feature type="domain" description="Alpha-L-rhamnosidase concanavalin-like" evidence="4">
    <location>
        <begin position="329"/>
        <end position="429"/>
    </location>
</feature>
<dbReference type="InterPro" id="IPR016007">
    <property type="entry name" value="Alpha_rhamnosid"/>
</dbReference>
<evidence type="ECO:0000259" key="7">
    <source>
        <dbReference type="Pfam" id="PF17390"/>
    </source>
</evidence>
<dbReference type="InterPro" id="IPR013783">
    <property type="entry name" value="Ig-like_fold"/>
</dbReference>
<dbReference type="Gene3D" id="2.60.420.10">
    <property type="entry name" value="Maltose phosphorylase, domain 3"/>
    <property type="match status" value="1"/>
</dbReference>
<dbReference type="PANTHER" id="PTHR33307">
    <property type="entry name" value="ALPHA-RHAMNOSIDASE (EUROFUNG)"/>
    <property type="match status" value="1"/>
</dbReference>
<dbReference type="Pfam" id="PF08531">
    <property type="entry name" value="Bac_rhamnosid_N"/>
    <property type="match status" value="1"/>
</dbReference>
<feature type="domain" description="Bacterial alpha-L-rhamnosidase N-terminal" evidence="5">
    <location>
        <begin position="152"/>
        <end position="319"/>
    </location>
</feature>
<dbReference type="EC" id="3.2.1.40" evidence="2"/>
<dbReference type="InterPro" id="IPR012341">
    <property type="entry name" value="6hp_glycosidase-like_sf"/>
</dbReference>
<dbReference type="Pfam" id="PF17389">
    <property type="entry name" value="Bac_rhamnosid6H"/>
    <property type="match status" value="1"/>
</dbReference>
<evidence type="ECO:0000259" key="5">
    <source>
        <dbReference type="Pfam" id="PF08531"/>
    </source>
</evidence>
<accession>A0ABV8S3W3</accession>
<feature type="domain" description="Alpha-L-rhamnosidase six-hairpin glycosidase" evidence="6">
    <location>
        <begin position="435"/>
        <end position="778"/>
    </location>
</feature>
<dbReference type="InterPro" id="IPR013737">
    <property type="entry name" value="Bac_rhamnosid_N"/>
</dbReference>
<dbReference type="Proteomes" id="UP001595755">
    <property type="component" value="Unassembled WGS sequence"/>
</dbReference>
<keyword evidence="9" id="KW-1185">Reference proteome</keyword>
<dbReference type="Pfam" id="PF05592">
    <property type="entry name" value="Bac_rhamnosid"/>
    <property type="match status" value="1"/>
</dbReference>
<dbReference type="Gene3D" id="2.60.40.10">
    <property type="entry name" value="Immunoglobulins"/>
    <property type="match status" value="1"/>
</dbReference>
<dbReference type="InterPro" id="IPR008902">
    <property type="entry name" value="Rhamnosid_concanavalin"/>
</dbReference>
<dbReference type="Gene3D" id="2.60.120.260">
    <property type="entry name" value="Galactose-binding domain-like"/>
    <property type="match status" value="2"/>
</dbReference>
<evidence type="ECO:0000313" key="9">
    <source>
        <dbReference type="Proteomes" id="UP001595755"/>
    </source>
</evidence>
<dbReference type="PIRSF" id="PIRSF010631">
    <property type="entry name" value="A-rhamnsds"/>
    <property type="match status" value="1"/>
</dbReference>
<dbReference type="Pfam" id="PF17390">
    <property type="entry name" value="Bac_rhamnosid_C"/>
    <property type="match status" value="1"/>
</dbReference>
<dbReference type="PANTHER" id="PTHR33307:SF6">
    <property type="entry name" value="ALPHA-RHAMNOSIDASE (EUROFUNG)-RELATED"/>
    <property type="match status" value="1"/>
</dbReference>
<gene>
    <name evidence="8" type="ORF">ACFO1S_02255</name>
</gene>
<reference evidence="9" key="1">
    <citation type="journal article" date="2019" name="Int. J. Syst. Evol. Microbiol.">
        <title>The Global Catalogue of Microorganisms (GCM) 10K type strain sequencing project: providing services to taxonomists for standard genome sequencing and annotation.</title>
        <authorList>
            <consortium name="The Broad Institute Genomics Platform"/>
            <consortium name="The Broad Institute Genome Sequencing Center for Infectious Disease"/>
            <person name="Wu L."/>
            <person name="Ma J."/>
        </authorList>
    </citation>
    <scope>NUCLEOTIDE SEQUENCE [LARGE SCALE GENOMIC DNA]</scope>
    <source>
        <strain evidence="9">CGMCC 4.1641</strain>
    </source>
</reference>
<dbReference type="SUPFAM" id="SSF48208">
    <property type="entry name" value="Six-hairpin glycosidases"/>
    <property type="match status" value="1"/>
</dbReference>
<organism evidence="8 9">
    <name type="scientific">Cohnella boryungensis</name>
    <dbReference type="NCBI Taxonomy" id="768479"/>
    <lineage>
        <taxon>Bacteria</taxon>
        <taxon>Bacillati</taxon>
        <taxon>Bacillota</taxon>
        <taxon>Bacilli</taxon>
        <taxon>Bacillales</taxon>
        <taxon>Paenibacillaceae</taxon>
        <taxon>Cohnella</taxon>
    </lineage>
</organism>
<evidence type="ECO:0000259" key="6">
    <source>
        <dbReference type="Pfam" id="PF17389"/>
    </source>
</evidence>
<dbReference type="Gene3D" id="1.50.10.10">
    <property type="match status" value="1"/>
</dbReference>
<comment type="catalytic activity">
    <reaction evidence="1">
        <text>Hydrolysis of terminal non-reducing alpha-L-rhamnose residues in alpha-L-rhamnosides.</text>
        <dbReference type="EC" id="3.2.1.40"/>
    </reaction>
</comment>
<proteinExistence type="predicted"/>
<dbReference type="Pfam" id="PF25788">
    <property type="entry name" value="Ig_Rha78A_N"/>
    <property type="match status" value="1"/>
</dbReference>
<name>A0ABV8S3W3_9BACL</name>
<dbReference type="InterPro" id="IPR035398">
    <property type="entry name" value="Bac_rhamnosid_C"/>
</dbReference>
<evidence type="ECO:0000256" key="1">
    <source>
        <dbReference type="ARBA" id="ARBA00001445"/>
    </source>
</evidence>
<dbReference type="GO" id="GO:0016787">
    <property type="term" value="F:hydrolase activity"/>
    <property type="evidence" value="ECO:0007669"/>
    <property type="project" value="UniProtKB-KW"/>
</dbReference>
<protein>
    <recommendedName>
        <fullName evidence="2">alpha-L-rhamnosidase</fullName>
        <ecNumber evidence="2">3.2.1.40</ecNumber>
    </recommendedName>
</protein>
<comment type="caution">
    <text evidence="8">The sequence shown here is derived from an EMBL/GenBank/DDBJ whole genome shotgun (WGS) entry which is preliminary data.</text>
</comment>
<evidence type="ECO:0000259" key="4">
    <source>
        <dbReference type="Pfam" id="PF05592"/>
    </source>
</evidence>
<feature type="domain" description="Alpha-L-rhamnosidase C-terminal" evidence="7">
    <location>
        <begin position="782"/>
        <end position="855"/>
    </location>
</feature>
<evidence type="ECO:0000313" key="8">
    <source>
        <dbReference type="EMBL" id="MFC4302261.1"/>
    </source>
</evidence>